<dbReference type="SUPFAM" id="SSF53613">
    <property type="entry name" value="Ribokinase-like"/>
    <property type="match status" value="1"/>
</dbReference>
<dbReference type="GO" id="GO:0052855">
    <property type="term" value="F:ADP-dependent NAD(P)H-hydrate dehydratase activity"/>
    <property type="evidence" value="ECO:0007669"/>
    <property type="project" value="UniProtKB-UniRule"/>
</dbReference>
<dbReference type="GO" id="GO:0005524">
    <property type="term" value="F:ATP binding"/>
    <property type="evidence" value="ECO:0007669"/>
    <property type="project" value="UniProtKB-UniRule"/>
</dbReference>
<evidence type="ECO:0000256" key="8">
    <source>
        <dbReference type="ARBA" id="ARBA00022857"/>
    </source>
</evidence>
<dbReference type="NCBIfam" id="TIGR00197">
    <property type="entry name" value="yjeF_nterm"/>
    <property type="match status" value="1"/>
</dbReference>
<keyword evidence="12 17" id="KW-0456">Lyase</keyword>
<keyword evidence="10 17" id="KW-0520">NAD</keyword>
<dbReference type="InterPro" id="IPR036652">
    <property type="entry name" value="YjeF_N_dom_sf"/>
</dbReference>
<comment type="similarity">
    <text evidence="3 19">In the N-terminal section; belongs to the NnrE/AIBP family.</text>
</comment>
<evidence type="ECO:0000313" key="23">
    <source>
        <dbReference type="Proteomes" id="UP000249547"/>
    </source>
</evidence>
<evidence type="ECO:0000313" key="22">
    <source>
        <dbReference type="EMBL" id="RAJ00363.1"/>
    </source>
</evidence>
<evidence type="ECO:0000256" key="17">
    <source>
        <dbReference type="HAMAP-Rule" id="MF_01965"/>
    </source>
</evidence>
<dbReference type="HAMAP" id="MF_01965">
    <property type="entry name" value="NADHX_dehydratase"/>
    <property type="match status" value="1"/>
</dbReference>
<comment type="catalytic activity">
    <reaction evidence="1 18 19">
        <text>(6R)-NADHX = (6S)-NADHX</text>
        <dbReference type="Rhea" id="RHEA:32215"/>
        <dbReference type="ChEBI" id="CHEBI:64074"/>
        <dbReference type="ChEBI" id="CHEBI:64075"/>
        <dbReference type="EC" id="5.1.99.6"/>
    </reaction>
</comment>
<dbReference type="PROSITE" id="PS51385">
    <property type="entry name" value="YJEF_N"/>
    <property type="match status" value="1"/>
</dbReference>
<comment type="function">
    <text evidence="14 19">Bifunctional enzyme that catalyzes the epimerization of the S- and R-forms of NAD(P)HX and the dehydration of the S-form of NAD(P)HX at the expense of ADP, which is converted to AMP. This allows the repair of both epimers of NAD(P)HX, a damaged form of NAD(P)H that is a result of enzymatic or heat-dependent hydration.</text>
</comment>
<sequence>MKILSAQQIKAADAYTIANEPISSIDLMERAASACAQWISAHFSSSETVHIFCGKGNNGGDGLAIARLLWEQDYKVQVYIVEVSLHATDDFTANLEKLPIQPQYIHASHEVPSITTGIVVDAILGTGLNRPVEGWLAGVFHHINNLQQQIPILSIDVPSGMMIDSSSEKSTCIHARYTLSFEVYKLGFLLPENAERVGEIVLLPIGLHPEFLQRESTPYHIVDAAMVRALYQPRKSFAHKGTYGHALLIAGSYGKIGAAVLSAKACLRSGVGLLTTYLPSCGYNIMQTSVPEAMCITDPRNELSMQFYTLVQEKQQYNTIGIGPGLGTDVSTAKGLEKLLLQYKQAMVIDADALNIISQYPRLLDQIPANSILTPHPKEFERLFGATSNQFERLSLLREKAVQYKLYILLKGKFSAIACPDGVVYFNSTGNPGMATGGSGDVLTGILTGLLAQGYQSKVAVLLGAYIHGAAGDAAAEQLSQEAMVAGDIIDFLGEIFKKLPN</sequence>
<organism evidence="22 23">
    <name type="scientific">Chitinophaga skermanii</name>
    <dbReference type="NCBI Taxonomy" id="331697"/>
    <lineage>
        <taxon>Bacteria</taxon>
        <taxon>Pseudomonadati</taxon>
        <taxon>Bacteroidota</taxon>
        <taxon>Chitinophagia</taxon>
        <taxon>Chitinophagales</taxon>
        <taxon>Chitinophagaceae</taxon>
        <taxon>Chitinophaga</taxon>
    </lineage>
</organism>
<feature type="binding site" evidence="17">
    <location>
        <position position="441"/>
    </location>
    <ligand>
        <name>(6S)-NADPHX</name>
        <dbReference type="ChEBI" id="CHEBI:64076"/>
    </ligand>
</feature>
<comment type="cofactor">
    <cofactor evidence="17">
        <name>Mg(2+)</name>
        <dbReference type="ChEBI" id="CHEBI:18420"/>
    </cofactor>
</comment>
<feature type="binding site" evidence="18">
    <location>
        <begin position="125"/>
        <end position="131"/>
    </location>
    <ligand>
        <name>(6S)-NADPHX</name>
        <dbReference type="ChEBI" id="CHEBI:64076"/>
    </ligand>
</feature>
<dbReference type="InterPro" id="IPR029056">
    <property type="entry name" value="Ribokinase-like"/>
</dbReference>
<evidence type="ECO:0000256" key="4">
    <source>
        <dbReference type="ARBA" id="ARBA00009524"/>
    </source>
</evidence>
<evidence type="ECO:0000256" key="1">
    <source>
        <dbReference type="ARBA" id="ARBA00000013"/>
    </source>
</evidence>
<comment type="caution">
    <text evidence="18">Lacks conserved residue(s) required for the propagation of feature annotation.</text>
</comment>
<accession>A0A327QAY1</accession>
<evidence type="ECO:0000259" key="20">
    <source>
        <dbReference type="PROSITE" id="PS51383"/>
    </source>
</evidence>
<feature type="binding site" evidence="17">
    <location>
        <position position="440"/>
    </location>
    <ligand>
        <name>AMP</name>
        <dbReference type="ChEBI" id="CHEBI:456215"/>
    </ligand>
</feature>
<feature type="binding site" evidence="18">
    <location>
        <position position="121"/>
    </location>
    <ligand>
        <name>K(+)</name>
        <dbReference type="ChEBI" id="CHEBI:29103"/>
    </ligand>
</feature>
<dbReference type="Gene3D" id="3.40.50.10260">
    <property type="entry name" value="YjeF N-terminal domain"/>
    <property type="match status" value="1"/>
</dbReference>
<dbReference type="GO" id="GO:0110051">
    <property type="term" value="P:metabolite repair"/>
    <property type="evidence" value="ECO:0007669"/>
    <property type="project" value="TreeGrafter"/>
</dbReference>
<evidence type="ECO:0000256" key="18">
    <source>
        <dbReference type="HAMAP-Rule" id="MF_01966"/>
    </source>
</evidence>
<feature type="binding site" evidence="18">
    <location>
        <position position="159"/>
    </location>
    <ligand>
        <name>K(+)</name>
        <dbReference type="ChEBI" id="CHEBI:29103"/>
    </ligand>
</feature>
<keyword evidence="6 17" id="KW-0547">Nucleotide-binding</keyword>
<evidence type="ECO:0000256" key="7">
    <source>
        <dbReference type="ARBA" id="ARBA00022840"/>
    </source>
</evidence>
<feature type="domain" description="YjeF N-terminal" evidence="21">
    <location>
        <begin position="9"/>
        <end position="213"/>
    </location>
</feature>
<comment type="catalytic activity">
    <reaction evidence="15 17 19">
        <text>(6S)-NADHX + ADP = AMP + phosphate + NADH + H(+)</text>
        <dbReference type="Rhea" id="RHEA:32223"/>
        <dbReference type="ChEBI" id="CHEBI:15378"/>
        <dbReference type="ChEBI" id="CHEBI:43474"/>
        <dbReference type="ChEBI" id="CHEBI:57945"/>
        <dbReference type="ChEBI" id="CHEBI:64074"/>
        <dbReference type="ChEBI" id="CHEBI:456215"/>
        <dbReference type="ChEBI" id="CHEBI:456216"/>
        <dbReference type="EC" id="4.2.1.136"/>
    </reaction>
</comment>
<dbReference type="GO" id="GO:0046872">
    <property type="term" value="F:metal ion binding"/>
    <property type="evidence" value="ECO:0007669"/>
    <property type="project" value="UniProtKB-UniRule"/>
</dbReference>
<dbReference type="Pfam" id="PF01256">
    <property type="entry name" value="Carb_kinase"/>
    <property type="match status" value="1"/>
</dbReference>
<evidence type="ECO:0000256" key="6">
    <source>
        <dbReference type="ARBA" id="ARBA00022741"/>
    </source>
</evidence>
<reference evidence="22 23" key="1">
    <citation type="submission" date="2018-06" db="EMBL/GenBank/DDBJ databases">
        <title>Genomic Encyclopedia of Archaeal and Bacterial Type Strains, Phase II (KMG-II): from individual species to whole genera.</title>
        <authorList>
            <person name="Goeker M."/>
        </authorList>
    </citation>
    <scope>NUCLEOTIDE SEQUENCE [LARGE SCALE GENOMIC DNA]</scope>
    <source>
        <strain evidence="22 23">DSM 23857</strain>
    </source>
</reference>
<proteinExistence type="inferred from homology"/>
<comment type="cofactor">
    <cofactor evidence="18 19">
        <name>K(+)</name>
        <dbReference type="ChEBI" id="CHEBI:29103"/>
    </cofactor>
    <text evidence="18 19">Binds 1 potassium ion per subunit.</text>
</comment>
<evidence type="ECO:0000259" key="21">
    <source>
        <dbReference type="PROSITE" id="PS51385"/>
    </source>
</evidence>
<dbReference type="EMBL" id="QLLL01000008">
    <property type="protein sequence ID" value="RAJ00363.1"/>
    <property type="molecule type" value="Genomic_DNA"/>
</dbReference>
<evidence type="ECO:0000256" key="19">
    <source>
        <dbReference type="PIRNR" id="PIRNR017184"/>
    </source>
</evidence>
<evidence type="ECO:0000256" key="15">
    <source>
        <dbReference type="ARBA" id="ARBA00048238"/>
    </source>
</evidence>
<dbReference type="InterPro" id="IPR004443">
    <property type="entry name" value="YjeF_N_dom"/>
</dbReference>
<keyword evidence="5 18" id="KW-0479">Metal-binding</keyword>
<feature type="binding site" evidence="17">
    <location>
        <position position="325"/>
    </location>
    <ligand>
        <name>(6S)-NADPHX</name>
        <dbReference type="ChEBI" id="CHEBI:64076"/>
    </ligand>
</feature>
<dbReference type="Pfam" id="PF03853">
    <property type="entry name" value="YjeF_N"/>
    <property type="match status" value="1"/>
</dbReference>
<evidence type="ECO:0000256" key="14">
    <source>
        <dbReference type="ARBA" id="ARBA00025153"/>
    </source>
</evidence>
<comment type="similarity">
    <text evidence="18">Belongs to the NnrE/AIBP family.</text>
</comment>
<keyword evidence="8 17" id="KW-0521">NADP</keyword>
<comment type="catalytic activity">
    <reaction evidence="2 18 19">
        <text>(6R)-NADPHX = (6S)-NADPHX</text>
        <dbReference type="Rhea" id="RHEA:32227"/>
        <dbReference type="ChEBI" id="CHEBI:64076"/>
        <dbReference type="ChEBI" id="CHEBI:64077"/>
        <dbReference type="EC" id="5.1.99.6"/>
    </reaction>
</comment>
<feature type="binding site" evidence="18">
    <location>
        <position position="156"/>
    </location>
    <ligand>
        <name>(6S)-NADPHX</name>
        <dbReference type="ChEBI" id="CHEBI:64076"/>
    </ligand>
</feature>
<evidence type="ECO:0000256" key="2">
    <source>
        <dbReference type="ARBA" id="ARBA00000909"/>
    </source>
</evidence>
<protein>
    <recommendedName>
        <fullName evidence="19">Bifunctional NAD(P)H-hydrate repair enzyme</fullName>
    </recommendedName>
    <alternativeName>
        <fullName evidence="19">Nicotinamide nucleotide repair protein</fullName>
    </alternativeName>
    <domain>
        <recommendedName>
            <fullName evidence="19">ADP-dependent (S)-NAD(P)H-hydrate dehydratase</fullName>
            <ecNumber evidence="19">4.2.1.136</ecNumber>
        </recommendedName>
        <alternativeName>
            <fullName evidence="19">ADP-dependent NAD(P)HX dehydratase</fullName>
        </alternativeName>
    </domain>
    <domain>
        <recommendedName>
            <fullName evidence="19">NAD(P)H-hydrate epimerase</fullName>
            <ecNumber evidence="19">5.1.99.6</ecNumber>
        </recommendedName>
    </domain>
</protein>
<dbReference type="EC" id="4.2.1.136" evidence="19"/>
<feature type="binding site" evidence="17">
    <location>
        <position position="376"/>
    </location>
    <ligand>
        <name>(6S)-NADPHX</name>
        <dbReference type="ChEBI" id="CHEBI:64076"/>
    </ligand>
</feature>
<comment type="caution">
    <text evidence="22">The sequence shown here is derived from an EMBL/GenBank/DDBJ whole genome shotgun (WGS) entry which is preliminary data.</text>
</comment>
<keyword evidence="23" id="KW-1185">Reference proteome</keyword>
<evidence type="ECO:0000256" key="16">
    <source>
        <dbReference type="ARBA" id="ARBA00049209"/>
    </source>
</evidence>
<dbReference type="Gene3D" id="3.40.1190.20">
    <property type="match status" value="1"/>
</dbReference>
<keyword evidence="11 18" id="KW-0413">Isomerase</keyword>
<dbReference type="NCBIfam" id="TIGR00196">
    <property type="entry name" value="yjeF_cterm"/>
    <property type="match status" value="1"/>
</dbReference>
<dbReference type="OrthoDB" id="9806925at2"/>
<comment type="function">
    <text evidence="18">Catalyzes the epimerization of the S- and R-forms of NAD(P)HX, a damaged form of NAD(P)H that is a result of enzymatic or heat-dependent hydration. This is a prerequisite for the S-specific NAD(P)H-hydrate dehydratase to allow the repair of both epimers of NAD(P)HX.</text>
</comment>
<evidence type="ECO:0000256" key="5">
    <source>
        <dbReference type="ARBA" id="ARBA00022723"/>
    </source>
</evidence>
<dbReference type="PANTHER" id="PTHR12592:SF0">
    <property type="entry name" value="ATP-DEPENDENT (S)-NAD(P)H-HYDRATE DEHYDRATASE"/>
    <property type="match status" value="1"/>
</dbReference>
<dbReference type="InterPro" id="IPR030677">
    <property type="entry name" value="Nnr"/>
</dbReference>
<dbReference type="GO" id="GO:0046496">
    <property type="term" value="P:nicotinamide nucleotide metabolic process"/>
    <property type="evidence" value="ECO:0007669"/>
    <property type="project" value="UniProtKB-UniRule"/>
</dbReference>
<comment type="similarity">
    <text evidence="17">Belongs to the NnrD/CARKD family.</text>
</comment>
<keyword evidence="13" id="KW-0511">Multifunctional enzyme</keyword>
<feature type="domain" description="YjeF C-terminal" evidence="20">
    <location>
        <begin position="223"/>
        <end position="500"/>
    </location>
</feature>
<evidence type="ECO:0000256" key="9">
    <source>
        <dbReference type="ARBA" id="ARBA00022958"/>
    </source>
</evidence>
<feature type="binding site" evidence="17">
    <location>
        <begin position="411"/>
        <end position="415"/>
    </location>
    <ligand>
        <name>AMP</name>
        <dbReference type="ChEBI" id="CHEBI:456215"/>
    </ligand>
</feature>
<dbReference type="InterPro" id="IPR017953">
    <property type="entry name" value="Carbohydrate_kinase_pred_CS"/>
</dbReference>
<name>A0A327QAY1_9BACT</name>
<comment type="catalytic activity">
    <reaction evidence="16 17 19">
        <text>(6S)-NADPHX + ADP = AMP + phosphate + NADPH + H(+)</text>
        <dbReference type="Rhea" id="RHEA:32235"/>
        <dbReference type="ChEBI" id="CHEBI:15378"/>
        <dbReference type="ChEBI" id="CHEBI:43474"/>
        <dbReference type="ChEBI" id="CHEBI:57783"/>
        <dbReference type="ChEBI" id="CHEBI:64076"/>
        <dbReference type="ChEBI" id="CHEBI:456215"/>
        <dbReference type="ChEBI" id="CHEBI:456216"/>
        <dbReference type="EC" id="4.2.1.136"/>
    </reaction>
</comment>
<dbReference type="PANTHER" id="PTHR12592">
    <property type="entry name" value="ATP-DEPENDENT (S)-NAD(P)H-HYDRATE DEHYDRATASE FAMILY MEMBER"/>
    <property type="match status" value="1"/>
</dbReference>
<comment type="similarity">
    <text evidence="4 19">In the C-terminal section; belongs to the NnrD/CARKD family.</text>
</comment>
<comment type="subunit">
    <text evidence="17">Homotetramer.</text>
</comment>
<feature type="binding site" evidence="18">
    <location>
        <position position="58"/>
    </location>
    <ligand>
        <name>K(+)</name>
        <dbReference type="ChEBI" id="CHEBI:29103"/>
    </ligand>
</feature>
<evidence type="ECO:0000256" key="11">
    <source>
        <dbReference type="ARBA" id="ARBA00023235"/>
    </source>
</evidence>
<evidence type="ECO:0000256" key="12">
    <source>
        <dbReference type="ARBA" id="ARBA00023239"/>
    </source>
</evidence>
<feature type="binding site" evidence="18">
    <location>
        <begin position="57"/>
        <end position="61"/>
    </location>
    <ligand>
        <name>(6S)-NADPHX</name>
        <dbReference type="ChEBI" id="CHEBI:64076"/>
    </ligand>
</feature>
<dbReference type="PIRSF" id="PIRSF017184">
    <property type="entry name" value="Nnr"/>
    <property type="match status" value="1"/>
</dbReference>
<dbReference type="AlphaFoldDB" id="A0A327QAY1"/>
<gene>
    <name evidence="18" type="primary">nnrE</name>
    <name evidence="17" type="synonym">nnrD</name>
    <name evidence="22" type="ORF">LX64_04066</name>
</gene>
<dbReference type="PROSITE" id="PS01050">
    <property type="entry name" value="YJEF_C_2"/>
    <property type="match status" value="1"/>
</dbReference>
<dbReference type="RefSeq" id="WP_111599485.1">
    <property type="nucleotide sequence ID" value="NZ_QLLL01000008.1"/>
</dbReference>
<dbReference type="PROSITE" id="PS51383">
    <property type="entry name" value="YJEF_C_3"/>
    <property type="match status" value="1"/>
</dbReference>
<dbReference type="SUPFAM" id="SSF64153">
    <property type="entry name" value="YjeF N-terminal domain-like"/>
    <property type="match status" value="1"/>
</dbReference>
<dbReference type="InterPro" id="IPR000631">
    <property type="entry name" value="CARKD"/>
</dbReference>
<comment type="function">
    <text evidence="17">Catalyzes the dehydration of the S-form of NAD(P)HX at the expense of ADP, which is converted to AMP. Together with NAD(P)HX epimerase, which catalyzes the epimerization of the S- and R-forms, the enzyme allows the repair of both epimers of NAD(P)HX, a damaged form of NAD(P)H that is a result of enzymatic or heat-dependent hydration.</text>
</comment>
<dbReference type="GO" id="GO:0052856">
    <property type="term" value="F:NAD(P)HX epimerase activity"/>
    <property type="evidence" value="ECO:0007669"/>
    <property type="project" value="UniProtKB-UniRule"/>
</dbReference>
<feature type="binding site" evidence="17">
    <location>
        <position position="258"/>
    </location>
    <ligand>
        <name>(6S)-NADPHX</name>
        <dbReference type="ChEBI" id="CHEBI:64076"/>
    </ligand>
</feature>
<evidence type="ECO:0000256" key="13">
    <source>
        <dbReference type="ARBA" id="ARBA00023268"/>
    </source>
</evidence>
<dbReference type="HAMAP" id="MF_01966">
    <property type="entry name" value="NADHX_epimerase"/>
    <property type="match status" value="1"/>
</dbReference>
<keyword evidence="7 17" id="KW-0067">ATP-binding</keyword>
<evidence type="ECO:0000256" key="3">
    <source>
        <dbReference type="ARBA" id="ARBA00006001"/>
    </source>
</evidence>
<dbReference type="CDD" id="cd01171">
    <property type="entry name" value="YXKO-related"/>
    <property type="match status" value="1"/>
</dbReference>
<evidence type="ECO:0000256" key="10">
    <source>
        <dbReference type="ARBA" id="ARBA00023027"/>
    </source>
</evidence>
<dbReference type="EC" id="5.1.99.6" evidence="19"/>
<keyword evidence="9 18" id="KW-0630">Potassium</keyword>
<dbReference type="Proteomes" id="UP000249547">
    <property type="component" value="Unassembled WGS sequence"/>
</dbReference>